<evidence type="ECO:0000313" key="2">
    <source>
        <dbReference type="EMBL" id="GMT34080.1"/>
    </source>
</evidence>
<keyword evidence="1" id="KW-0472">Membrane</keyword>
<reference evidence="2" key="1">
    <citation type="submission" date="2023-10" db="EMBL/GenBank/DDBJ databases">
        <title>Genome assembly of Pristionchus species.</title>
        <authorList>
            <person name="Yoshida K."/>
            <person name="Sommer R.J."/>
        </authorList>
    </citation>
    <scope>NUCLEOTIDE SEQUENCE</scope>
    <source>
        <strain evidence="2">RS5133</strain>
    </source>
</reference>
<dbReference type="AlphaFoldDB" id="A0AAV5WU38"/>
<feature type="non-terminal residue" evidence="2">
    <location>
        <position position="142"/>
    </location>
</feature>
<organism evidence="2 3">
    <name type="scientific">Pristionchus fissidentatus</name>
    <dbReference type="NCBI Taxonomy" id="1538716"/>
    <lineage>
        <taxon>Eukaryota</taxon>
        <taxon>Metazoa</taxon>
        <taxon>Ecdysozoa</taxon>
        <taxon>Nematoda</taxon>
        <taxon>Chromadorea</taxon>
        <taxon>Rhabditida</taxon>
        <taxon>Rhabditina</taxon>
        <taxon>Diplogasteromorpha</taxon>
        <taxon>Diplogasteroidea</taxon>
        <taxon>Neodiplogasteridae</taxon>
        <taxon>Pristionchus</taxon>
    </lineage>
</organism>
<dbReference type="EMBL" id="BTSY01000006">
    <property type="protein sequence ID" value="GMT34080.1"/>
    <property type="molecule type" value="Genomic_DNA"/>
</dbReference>
<name>A0AAV5WU38_9BILA</name>
<sequence length="142" mass="16538">MWGHCSLQSCGGNGISSSLVVFLLHQLFLYHLSLLLLLSNVVHLDVLLLHHLLLVVHRHLMPLHHVSMSGCRCHMVVAVADNHLLFFSFHLILLFFLHSLMYFSLHFDHSLFLYHLLLLFIALLHHWLFHDRRLDVLGSLQI</sequence>
<keyword evidence="1" id="KW-1133">Transmembrane helix</keyword>
<feature type="transmembrane region" description="Helical" evidence="1">
    <location>
        <begin position="111"/>
        <end position="129"/>
    </location>
</feature>
<protein>
    <recommendedName>
        <fullName evidence="4">G protein-coupled receptor</fullName>
    </recommendedName>
</protein>
<keyword evidence="3" id="KW-1185">Reference proteome</keyword>
<dbReference type="Proteomes" id="UP001432322">
    <property type="component" value="Unassembled WGS sequence"/>
</dbReference>
<gene>
    <name evidence="2" type="ORF">PFISCL1PPCAC_25377</name>
</gene>
<evidence type="ECO:0000256" key="1">
    <source>
        <dbReference type="SAM" id="Phobius"/>
    </source>
</evidence>
<evidence type="ECO:0000313" key="3">
    <source>
        <dbReference type="Proteomes" id="UP001432322"/>
    </source>
</evidence>
<evidence type="ECO:0008006" key="4">
    <source>
        <dbReference type="Google" id="ProtNLM"/>
    </source>
</evidence>
<feature type="transmembrane region" description="Helical" evidence="1">
    <location>
        <begin position="84"/>
        <end position="105"/>
    </location>
</feature>
<comment type="caution">
    <text evidence="2">The sequence shown here is derived from an EMBL/GenBank/DDBJ whole genome shotgun (WGS) entry which is preliminary data.</text>
</comment>
<keyword evidence="1" id="KW-0812">Transmembrane</keyword>
<accession>A0AAV5WU38</accession>
<proteinExistence type="predicted"/>
<feature type="transmembrane region" description="Helical" evidence="1">
    <location>
        <begin position="28"/>
        <end position="56"/>
    </location>
</feature>